<gene>
    <name evidence="1" type="ORF">HC246_22620</name>
</gene>
<proteinExistence type="predicted"/>
<protein>
    <recommendedName>
        <fullName evidence="3">Molybdenum cofactor carrier</fullName>
    </recommendedName>
</protein>
<comment type="caution">
    <text evidence="1">The sequence shown here is derived from an EMBL/GenBank/DDBJ whole genome shotgun (WGS) entry which is preliminary data.</text>
</comment>
<evidence type="ECO:0000313" key="2">
    <source>
        <dbReference type="Proteomes" id="UP000738376"/>
    </source>
</evidence>
<dbReference type="Pfam" id="PF12694">
    <property type="entry name" value="cpYpsA"/>
    <property type="match status" value="1"/>
</dbReference>
<keyword evidence="2" id="KW-1185">Reference proteome</keyword>
<dbReference type="InterPro" id="IPR024755">
    <property type="entry name" value="cpYpsA"/>
</dbReference>
<sequence length="150" mass="16018">MNTPVTLIISGGQTGADWGGLLAAADVGIAIGGLAPKGYLTELGANLELAKFGLVESDSADYEVRTVHNVLAADATVIFADHIDSDGTKLTIATCIKYQKPYLINPNALTLHDWLLEQQIKVLNVAGNRESIAQGISDRTRQIVRDALLY</sequence>
<name>A0ABX1M1E6_9CYAN</name>
<reference evidence="1 2" key="1">
    <citation type="submission" date="2020-03" db="EMBL/GenBank/DDBJ databases">
        <title>Draft Genome Sequence of 2-Methylisoborneol Producing Pseudanabaena yagii Strain GIHE-NHR1 Isolated from North Han River in South Korea.</title>
        <authorList>
            <person name="Jeong J."/>
        </authorList>
    </citation>
    <scope>NUCLEOTIDE SEQUENCE [LARGE SCALE GENOMIC DNA]</scope>
    <source>
        <strain evidence="1 2">GIHE-NHR1</strain>
    </source>
</reference>
<dbReference type="Proteomes" id="UP000738376">
    <property type="component" value="Unassembled WGS sequence"/>
</dbReference>
<dbReference type="RefSeq" id="WP_169365691.1">
    <property type="nucleotide sequence ID" value="NZ_JAAVJL010000004.1"/>
</dbReference>
<accession>A0ABX1M1E6</accession>
<dbReference type="EMBL" id="JAAVJL010000004">
    <property type="protein sequence ID" value="NMF60744.1"/>
    <property type="molecule type" value="Genomic_DNA"/>
</dbReference>
<evidence type="ECO:0000313" key="1">
    <source>
        <dbReference type="EMBL" id="NMF60744.1"/>
    </source>
</evidence>
<organism evidence="1 2">
    <name type="scientific">Pseudanabaena yagii GIHE-NHR1</name>
    <dbReference type="NCBI Taxonomy" id="2722753"/>
    <lineage>
        <taxon>Bacteria</taxon>
        <taxon>Bacillati</taxon>
        <taxon>Cyanobacteriota</taxon>
        <taxon>Cyanophyceae</taxon>
        <taxon>Pseudanabaenales</taxon>
        <taxon>Pseudanabaenaceae</taxon>
        <taxon>Pseudanabaena</taxon>
        <taxon>Pseudanabaena yagii</taxon>
    </lineage>
</organism>
<evidence type="ECO:0008006" key="3">
    <source>
        <dbReference type="Google" id="ProtNLM"/>
    </source>
</evidence>
<dbReference type="Gene3D" id="3.40.50.450">
    <property type="match status" value="1"/>
</dbReference>